<protein>
    <submittedName>
        <fullName evidence="2 4">Uncharacterized protein</fullName>
    </submittedName>
</protein>
<name>A0A183KWY6_9TREM</name>
<keyword evidence="3" id="KW-1185">Reference proteome</keyword>
<feature type="region of interest" description="Disordered" evidence="1">
    <location>
        <begin position="151"/>
        <end position="184"/>
    </location>
</feature>
<evidence type="ECO:0000256" key="1">
    <source>
        <dbReference type="SAM" id="MobiDB-lite"/>
    </source>
</evidence>
<feature type="compositionally biased region" description="Basic and acidic residues" evidence="1">
    <location>
        <begin position="160"/>
        <end position="169"/>
    </location>
</feature>
<organism evidence="4">
    <name type="scientific">Schistosoma curassoni</name>
    <dbReference type="NCBI Taxonomy" id="6186"/>
    <lineage>
        <taxon>Eukaryota</taxon>
        <taxon>Metazoa</taxon>
        <taxon>Spiralia</taxon>
        <taxon>Lophotrochozoa</taxon>
        <taxon>Platyhelminthes</taxon>
        <taxon>Trematoda</taxon>
        <taxon>Digenea</taxon>
        <taxon>Strigeidida</taxon>
        <taxon>Schistosomatoidea</taxon>
        <taxon>Schistosomatidae</taxon>
        <taxon>Schistosoma</taxon>
    </lineage>
</organism>
<gene>
    <name evidence="2" type="ORF">SCUD_LOCUS19582</name>
</gene>
<evidence type="ECO:0000313" key="2">
    <source>
        <dbReference type="EMBL" id="VDP69587.1"/>
    </source>
</evidence>
<evidence type="ECO:0000313" key="3">
    <source>
        <dbReference type="Proteomes" id="UP000279833"/>
    </source>
</evidence>
<dbReference type="AlphaFoldDB" id="A0A183KWY6"/>
<dbReference type="EMBL" id="UZAK01042775">
    <property type="protein sequence ID" value="VDP69587.1"/>
    <property type="molecule type" value="Genomic_DNA"/>
</dbReference>
<evidence type="ECO:0000313" key="4">
    <source>
        <dbReference type="WBParaSite" id="SCUD_0001958301-mRNA-1"/>
    </source>
</evidence>
<sequence>MKHQFPKFKASDIPIPKTRRLSLRSKRSFDCSFELWDENYFSTERKVSQLEGVHYAAFNVNKEKRESSPELVNLIEDQQVTCLDADNPDNWVVRVHPFLQNASSFNKQTKKDNTLTDSQTIDENDTNNLVEVIVSNSQESQRTSVCLTRNLKSAQRGKRNPRESFREDVISFSNKQQESRMKLR</sequence>
<reference evidence="2 3" key="2">
    <citation type="submission" date="2018-11" db="EMBL/GenBank/DDBJ databases">
        <authorList>
            <consortium name="Pathogen Informatics"/>
        </authorList>
    </citation>
    <scope>NUCLEOTIDE SEQUENCE [LARGE SCALE GENOMIC DNA]</scope>
    <source>
        <strain evidence="2">Dakar</strain>
        <strain evidence="3">Dakar, Senegal</strain>
    </source>
</reference>
<proteinExistence type="predicted"/>
<accession>A0A183KWY6</accession>
<dbReference type="Proteomes" id="UP000279833">
    <property type="component" value="Unassembled WGS sequence"/>
</dbReference>
<dbReference type="STRING" id="6186.A0A183KWY6"/>
<dbReference type="WBParaSite" id="SCUD_0001958301-mRNA-1">
    <property type="protein sequence ID" value="SCUD_0001958301-mRNA-1"/>
    <property type="gene ID" value="SCUD_0001958301"/>
</dbReference>
<reference evidence="4" key="1">
    <citation type="submission" date="2016-06" db="UniProtKB">
        <authorList>
            <consortium name="WormBaseParasite"/>
        </authorList>
    </citation>
    <scope>IDENTIFICATION</scope>
</reference>